<dbReference type="EMBL" id="JROC01000037">
    <property type="protein sequence ID" value="KGL66311.1"/>
    <property type="molecule type" value="Genomic_DNA"/>
</dbReference>
<dbReference type="CDD" id="cd00090">
    <property type="entry name" value="HTH_ARSR"/>
    <property type="match status" value="1"/>
</dbReference>
<dbReference type="InterPro" id="IPR011991">
    <property type="entry name" value="ArsR-like_HTH"/>
</dbReference>
<keyword evidence="3" id="KW-0804">Transcription</keyword>
<dbReference type="GO" id="GO:0003677">
    <property type="term" value="F:DNA binding"/>
    <property type="evidence" value="ECO:0007669"/>
    <property type="project" value="UniProtKB-KW"/>
</dbReference>
<dbReference type="PANTHER" id="PTHR43132:SF6">
    <property type="entry name" value="HTH-TYPE TRANSCRIPTIONAL REPRESSOR CZRA"/>
    <property type="match status" value="1"/>
</dbReference>
<proteinExistence type="predicted"/>
<comment type="caution">
    <text evidence="5">The sequence shown here is derived from an EMBL/GenBank/DDBJ whole genome shotgun (WGS) entry which is preliminary data.</text>
</comment>
<name>A0A099YA89_LIMMU</name>
<dbReference type="SMART" id="SM00418">
    <property type="entry name" value="HTH_ARSR"/>
    <property type="match status" value="1"/>
</dbReference>
<evidence type="ECO:0000256" key="1">
    <source>
        <dbReference type="ARBA" id="ARBA00023015"/>
    </source>
</evidence>
<dbReference type="InterPro" id="IPR001845">
    <property type="entry name" value="HTH_ArsR_DNA-bd_dom"/>
</dbReference>
<evidence type="ECO:0000313" key="6">
    <source>
        <dbReference type="Proteomes" id="UP000030001"/>
    </source>
</evidence>
<dbReference type="InterPro" id="IPR051011">
    <property type="entry name" value="Metal_resp_trans_reg"/>
</dbReference>
<evidence type="ECO:0000259" key="4">
    <source>
        <dbReference type="PROSITE" id="PS50987"/>
    </source>
</evidence>
<dbReference type="PANTHER" id="PTHR43132">
    <property type="entry name" value="ARSENICAL RESISTANCE OPERON REPRESSOR ARSR-RELATED"/>
    <property type="match status" value="1"/>
</dbReference>
<dbReference type="InterPro" id="IPR036388">
    <property type="entry name" value="WH-like_DNA-bd_sf"/>
</dbReference>
<dbReference type="SUPFAM" id="SSF46785">
    <property type="entry name" value="Winged helix' DNA-binding domain"/>
    <property type="match status" value="1"/>
</dbReference>
<dbReference type="GO" id="GO:0003700">
    <property type="term" value="F:DNA-binding transcription factor activity"/>
    <property type="evidence" value="ECO:0007669"/>
    <property type="project" value="InterPro"/>
</dbReference>
<gene>
    <name evidence="5" type="ORF">LX03_10000</name>
</gene>
<dbReference type="Proteomes" id="UP000030001">
    <property type="component" value="Unassembled WGS sequence"/>
</dbReference>
<protein>
    <submittedName>
        <fullName evidence="5">ArsR family transcriptional regulator</fullName>
    </submittedName>
</protein>
<keyword evidence="1" id="KW-0805">Transcription regulation</keyword>
<reference evidence="5 6" key="1">
    <citation type="submission" date="2014-09" db="EMBL/GenBank/DDBJ databases">
        <title>Lactobacillus mucosae CRL573 Genome Sequencing.</title>
        <authorList>
            <person name="Bleckwedel J."/>
            <person name="Teran L.C."/>
            <person name="Bonacina J."/>
            <person name="Saavedra L."/>
            <person name="Mozzi F.B."/>
            <person name="Raya R.R."/>
        </authorList>
    </citation>
    <scope>NUCLEOTIDE SEQUENCE [LARGE SCALE GENOMIC DNA]</scope>
    <source>
        <strain evidence="5 6">CRL573</strain>
    </source>
</reference>
<organism evidence="5 6">
    <name type="scientific">Limosilactobacillus mucosae</name>
    <name type="common">Lactobacillus mucosae</name>
    <dbReference type="NCBI Taxonomy" id="97478"/>
    <lineage>
        <taxon>Bacteria</taxon>
        <taxon>Bacillati</taxon>
        <taxon>Bacillota</taxon>
        <taxon>Bacilli</taxon>
        <taxon>Lactobacillales</taxon>
        <taxon>Lactobacillaceae</taxon>
        <taxon>Limosilactobacillus</taxon>
    </lineage>
</organism>
<dbReference type="AlphaFoldDB" id="A0A099YA89"/>
<evidence type="ECO:0000256" key="2">
    <source>
        <dbReference type="ARBA" id="ARBA00023125"/>
    </source>
</evidence>
<dbReference type="Pfam" id="PF01022">
    <property type="entry name" value="HTH_5"/>
    <property type="match status" value="1"/>
</dbReference>
<keyword evidence="2" id="KW-0238">DNA-binding</keyword>
<sequence length="104" mass="12092">MINYRSMEIEDLDEISRLFKLLGHPKRLQLLYLLIQHSMSVSEISKALNWEQSAVSHQLQLLRKYGLVKQIRHGKTIIYHLQDPKVMTLIADVVSHAEKIVKSS</sequence>
<evidence type="ECO:0000313" key="5">
    <source>
        <dbReference type="EMBL" id="KGL66311.1"/>
    </source>
</evidence>
<dbReference type="PROSITE" id="PS50987">
    <property type="entry name" value="HTH_ARSR_2"/>
    <property type="match status" value="1"/>
</dbReference>
<evidence type="ECO:0000256" key="3">
    <source>
        <dbReference type="ARBA" id="ARBA00023163"/>
    </source>
</evidence>
<dbReference type="Gene3D" id="1.10.10.10">
    <property type="entry name" value="Winged helix-like DNA-binding domain superfamily/Winged helix DNA-binding domain"/>
    <property type="match status" value="1"/>
</dbReference>
<dbReference type="InterPro" id="IPR036390">
    <property type="entry name" value="WH_DNA-bd_sf"/>
</dbReference>
<dbReference type="PRINTS" id="PR00778">
    <property type="entry name" value="HTHARSR"/>
</dbReference>
<feature type="domain" description="HTH arsR-type" evidence="4">
    <location>
        <begin position="7"/>
        <end position="101"/>
    </location>
</feature>
<dbReference type="NCBIfam" id="NF033788">
    <property type="entry name" value="HTH_metalloreg"/>
    <property type="match status" value="1"/>
</dbReference>
<accession>A0A099YA89</accession>